<dbReference type="InterPro" id="IPR036236">
    <property type="entry name" value="Znf_C2H2_sf"/>
</dbReference>
<evidence type="ECO:0000256" key="3">
    <source>
        <dbReference type="ARBA" id="ARBA00022771"/>
    </source>
</evidence>
<dbReference type="Gene3D" id="3.30.160.60">
    <property type="entry name" value="Classic Zinc Finger"/>
    <property type="match status" value="1"/>
</dbReference>
<dbReference type="AlphaFoldDB" id="A0A3Q0RWT1"/>
<dbReference type="Proteomes" id="UP000261340">
    <property type="component" value="Unplaced"/>
</dbReference>
<accession>A0A3Q0RWT1</accession>
<keyword evidence="9" id="KW-1185">Reference proteome</keyword>
<keyword evidence="1" id="KW-0479">Metal-binding</keyword>
<keyword evidence="4" id="KW-0862">Zinc</keyword>
<feature type="region of interest" description="Disordered" evidence="6">
    <location>
        <begin position="1"/>
        <end position="24"/>
    </location>
</feature>
<protein>
    <recommendedName>
        <fullName evidence="7">C2H2-type domain-containing protein</fullName>
    </recommendedName>
</protein>
<dbReference type="InterPro" id="IPR013087">
    <property type="entry name" value="Znf_C2H2_type"/>
</dbReference>
<name>A0A3Q0RWT1_AMPCI</name>
<evidence type="ECO:0000256" key="4">
    <source>
        <dbReference type="ARBA" id="ARBA00022833"/>
    </source>
</evidence>
<proteinExistence type="predicted"/>
<dbReference type="GO" id="GO:0008270">
    <property type="term" value="F:zinc ion binding"/>
    <property type="evidence" value="ECO:0007669"/>
    <property type="project" value="UniProtKB-KW"/>
</dbReference>
<evidence type="ECO:0000256" key="2">
    <source>
        <dbReference type="ARBA" id="ARBA00022737"/>
    </source>
</evidence>
<dbReference type="GeneTree" id="ENSGT01030000237152"/>
<evidence type="ECO:0000313" key="8">
    <source>
        <dbReference type="Ensembl" id="ENSACIP00000014857.1"/>
    </source>
</evidence>
<dbReference type="PROSITE" id="PS50157">
    <property type="entry name" value="ZINC_FINGER_C2H2_2"/>
    <property type="match status" value="1"/>
</dbReference>
<dbReference type="FunFam" id="3.30.160.60:FF:000100">
    <property type="entry name" value="Zinc finger 45-like"/>
    <property type="match status" value="1"/>
</dbReference>
<sequence>MKDIPTKPESGVPGDAGHNTPQKNFSCSACGKQFVYKQSLKRHIRRNSENGSSSYCPPVPLALEVIEFTFILVYYEFERNTL</sequence>
<dbReference type="STRING" id="61819.ENSACIP00000014857"/>
<reference evidence="8" key="1">
    <citation type="submission" date="2025-08" db="UniProtKB">
        <authorList>
            <consortium name="Ensembl"/>
        </authorList>
    </citation>
    <scope>IDENTIFICATION</scope>
</reference>
<evidence type="ECO:0000256" key="5">
    <source>
        <dbReference type="PROSITE-ProRule" id="PRU00042"/>
    </source>
</evidence>
<evidence type="ECO:0000256" key="1">
    <source>
        <dbReference type="ARBA" id="ARBA00022723"/>
    </source>
</evidence>
<reference evidence="8" key="2">
    <citation type="submission" date="2025-09" db="UniProtKB">
        <authorList>
            <consortium name="Ensembl"/>
        </authorList>
    </citation>
    <scope>IDENTIFICATION</scope>
</reference>
<keyword evidence="2" id="KW-0677">Repeat</keyword>
<dbReference type="SUPFAM" id="SSF57667">
    <property type="entry name" value="beta-beta-alpha zinc fingers"/>
    <property type="match status" value="1"/>
</dbReference>
<evidence type="ECO:0000313" key="9">
    <source>
        <dbReference type="Proteomes" id="UP000261340"/>
    </source>
</evidence>
<organism evidence="8 9">
    <name type="scientific">Amphilophus citrinellus</name>
    <name type="common">Midas cichlid</name>
    <name type="synonym">Cichlasoma citrinellum</name>
    <dbReference type="NCBI Taxonomy" id="61819"/>
    <lineage>
        <taxon>Eukaryota</taxon>
        <taxon>Metazoa</taxon>
        <taxon>Chordata</taxon>
        <taxon>Craniata</taxon>
        <taxon>Vertebrata</taxon>
        <taxon>Euteleostomi</taxon>
        <taxon>Actinopterygii</taxon>
        <taxon>Neopterygii</taxon>
        <taxon>Teleostei</taxon>
        <taxon>Neoteleostei</taxon>
        <taxon>Acanthomorphata</taxon>
        <taxon>Ovalentaria</taxon>
        <taxon>Cichlomorphae</taxon>
        <taxon>Cichliformes</taxon>
        <taxon>Cichlidae</taxon>
        <taxon>New World cichlids</taxon>
        <taxon>Cichlasomatinae</taxon>
        <taxon>Heroini</taxon>
        <taxon>Amphilophus</taxon>
    </lineage>
</organism>
<keyword evidence="3 5" id="KW-0863">Zinc-finger</keyword>
<evidence type="ECO:0000256" key="6">
    <source>
        <dbReference type="SAM" id="MobiDB-lite"/>
    </source>
</evidence>
<evidence type="ECO:0000259" key="7">
    <source>
        <dbReference type="PROSITE" id="PS50157"/>
    </source>
</evidence>
<feature type="domain" description="C2H2-type" evidence="7">
    <location>
        <begin position="25"/>
        <end position="54"/>
    </location>
</feature>
<dbReference type="Ensembl" id="ENSACIT00000015253.1">
    <property type="protein sequence ID" value="ENSACIP00000014857.1"/>
    <property type="gene ID" value="ENSACIG00000011547.1"/>
</dbReference>